<comment type="similarity">
    <text evidence="1">Belongs to the MlaA family.</text>
</comment>
<evidence type="ECO:0000313" key="6">
    <source>
        <dbReference type="Proteomes" id="UP000288259"/>
    </source>
</evidence>
<gene>
    <name evidence="5" type="ORF">CWI71_05695</name>
</gene>
<evidence type="ECO:0000256" key="3">
    <source>
        <dbReference type="SAM" id="MobiDB-lite"/>
    </source>
</evidence>
<proteinExistence type="inferred from homology"/>
<dbReference type="PRINTS" id="PR01805">
    <property type="entry name" value="VACJLIPOPROT"/>
</dbReference>
<dbReference type="GO" id="GO:0016020">
    <property type="term" value="C:membrane"/>
    <property type="evidence" value="ECO:0007669"/>
    <property type="project" value="InterPro"/>
</dbReference>
<dbReference type="RefSeq" id="WP_126754312.1">
    <property type="nucleotide sequence ID" value="NZ_PIPY01000005.1"/>
</dbReference>
<dbReference type="OrthoDB" id="9785326at2"/>
<evidence type="ECO:0000256" key="2">
    <source>
        <dbReference type="ARBA" id="ARBA00022729"/>
    </source>
</evidence>
<dbReference type="Proteomes" id="UP000288259">
    <property type="component" value="Unassembled WGS sequence"/>
</dbReference>
<dbReference type="PANTHER" id="PTHR30035">
    <property type="entry name" value="LIPOPROTEIN VACJ-RELATED"/>
    <property type="match status" value="1"/>
</dbReference>
<name>A0A432YLN6_9GAMM</name>
<sequence>MKNSILAVVLAVVGLSGCASAPDDNYTDPRDPFEDVNRDLWDFNQAFDENVIWPVARTYGKIPQPVRTGLLNAAENLEEPSYLVNNVLQGKFKDAGVSFWRFLINSTVGVVGIFDVATPMGLTVREEAFGETLASWGVGNGPYLMLPVVGPTVPVDRGGDIVDGLYFPLDDLSTPTSIARFTIKALELRLSLQEQERLMENALDPYSFVREAYFQRWRDDVYEGNPPAEATNEGEPEDLGDDFYEQFD</sequence>
<feature type="chain" id="PRO_5019467719" description="ABC transporter" evidence="4">
    <location>
        <begin position="22"/>
        <end position="248"/>
    </location>
</feature>
<keyword evidence="6" id="KW-1185">Reference proteome</keyword>
<dbReference type="Pfam" id="PF04333">
    <property type="entry name" value="MlaA"/>
    <property type="match status" value="1"/>
</dbReference>
<evidence type="ECO:0000313" key="5">
    <source>
        <dbReference type="EMBL" id="RUO61852.1"/>
    </source>
</evidence>
<dbReference type="EMBL" id="PIPY01000005">
    <property type="protein sequence ID" value="RUO61852.1"/>
    <property type="molecule type" value="Genomic_DNA"/>
</dbReference>
<reference evidence="6" key="1">
    <citation type="journal article" date="2018" name="Front. Microbiol.">
        <title>Genome-Based Analysis Reveals the Taxonomy and Diversity of the Family Idiomarinaceae.</title>
        <authorList>
            <person name="Liu Y."/>
            <person name="Lai Q."/>
            <person name="Shao Z."/>
        </authorList>
    </citation>
    <scope>NUCLEOTIDE SEQUENCE [LARGE SCALE GENOMIC DNA]</scope>
    <source>
        <strain evidence="6">CVS-6</strain>
    </source>
</reference>
<comment type="caution">
    <text evidence="5">The sequence shown here is derived from an EMBL/GenBank/DDBJ whole genome shotgun (WGS) entry which is preliminary data.</text>
</comment>
<dbReference type="PROSITE" id="PS51257">
    <property type="entry name" value="PROKAR_LIPOPROTEIN"/>
    <property type="match status" value="1"/>
</dbReference>
<feature type="signal peptide" evidence="4">
    <location>
        <begin position="1"/>
        <end position="21"/>
    </location>
</feature>
<dbReference type="AlphaFoldDB" id="A0A432YLN6"/>
<feature type="region of interest" description="Disordered" evidence="3">
    <location>
        <begin position="224"/>
        <end position="248"/>
    </location>
</feature>
<dbReference type="PANTHER" id="PTHR30035:SF3">
    <property type="entry name" value="INTERMEMBRANE PHOSPHOLIPID TRANSPORT SYSTEM LIPOPROTEIN MLAA"/>
    <property type="match status" value="1"/>
</dbReference>
<evidence type="ECO:0000256" key="4">
    <source>
        <dbReference type="SAM" id="SignalP"/>
    </source>
</evidence>
<organism evidence="5 6">
    <name type="scientific">Pseudidiomarina insulisalsae</name>
    <dbReference type="NCBI Taxonomy" id="575789"/>
    <lineage>
        <taxon>Bacteria</taxon>
        <taxon>Pseudomonadati</taxon>
        <taxon>Pseudomonadota</taxon>
        <taxon>Gammaproteobacteria</taxon>
        <taxon>Alteromonadales</taxon>
        <taxon>Idiomarinaceae</taxon>
        <taxon>Pseudidiomarina</taxon>
    </lineage>
</organism>
<evidence type="ECO:0000256" key="1">
    <source>
        <dbReference type="ARBA" id="ARBA00010634"/>
    </source>
</evidence>
<protein>
    <recommendedName>
        <fullName evidence="7">ABC transporter</fullName>
    </recommendedName>
</protein>
<dbReference type="InterPro" id="IPR007428">
    <property type="entry name" value="MlaA"/>
</dbReference>
<accession>A0A432YLN6</accession>
<keyword evidence="2 4" id="KW-0732">Signal</keyword>
<dbReference type="GO" id="GO:0120010">
    <property type="term" value="P:intermembrane phospholipid transfer"/>
    <property type="evidence" value="ECO:0007669"/>
    <property type="project" value="TreeGrafter"/>
</dbReference>
<feature type="compositionally biased region" description="Acidic residues" evidence="3">
    <location>
        <begin position="232"/>
        <end position="248"/>
    </location>
</feature>
<evidence type="ECO:0008006" key="7">
    <source>
        <dbReference type="Google" id="ProtNLM"/>
    </source>
</evidence>